<organism evidence="6 7">
    <name type="scientific">Phellinidium pouzarii</name>
    <dbReference type="NCBI Taxonomy" id="167371"/>
    <lineage>
        <taxon>Eukaryota</taxon>
        <taxon>Fungi</taxon>
        <taxon>Dikarya</taxon>
        <taxon>Basidiomycota</taxon>
        <taxon>Agaricomycotina</taxon>
        <taxon>Agaricomycetes</taxon>
        <taxon>Hymenochaetales</taxon>
        <taxon>Hymenochaetaceae</taxon>
        <taxon>Phellinidium</taxon>
    </lineage>
</organism>
<dbReference type="Pfam" id="PF14226">
    <property type="entry name" value="DIOX_N"/>
    <property type="match status" value="1"/>
</dbReference>
<feature type="region of interest" description="Disordered" evidence="4">
    <location>
        <begin position="124"/>
        <end position="146"/>
    </location>
</feature>
<feature type="domain" description="Non-haem dioxygenase N-terminal" evidence="5">
    <location>
        <begin position="30"/>
        <end position="150"/>
    </location>
</feature>
<reference evidence="6 7" key="1">
    <citation type="submission" date="2019-02" db="EMBL/GenBank/DDBJ databases">
        <title>Genome sequencing of the rare red list fungi Phellinidium pouzarii.</title>
        <authorList>
            <person name="Buettner E."/>
            <person name="Kellner H."/>
        </authorList>
    </citation>
    <scope>NUCLEOTIDE SEQUENCE [LARGE SCALE GENOMIC DNA]</scope>
    <source>
        <strain evidence="6 7">DSM 108285</strain>
    </source>
</reference>
<name>A0A4S4L5H8_9AGAM</name>
<dbReference type="Proteomes" id="UP000308199">
    <property type="component" value="Unassembled WGS sequence"/>
</dbReference>
<dbReference type="PANTHER" id="PTHR10209:SF804">
    <property type="entry name" value="FE2OG DIOXYGENASE DOMAIN-CONTAINING PROTEIN"/>
    <property type="match status" value="1"/>
</dbReference>
<dbReference type="GO" id="GO:0016491">
    <property type="term" value="F:oxidoreductase activity"/>
    <property type="evidence" value="ECO:0007669"/>
    <property type="project" value="UniProtKB-KW"/>
</dbReference>
<keyword evidence="2" id="KW-0560">Oxidoreductase</keyword>
<sequence length="229" mass="25520">MSFAQKIAVETSTSTVLQAASLVDHGFESIPIIDMQGAKNLDHYVRQQLAREIRDACIGVGFFYVKNHGIPEERIIGAIDAGKIFFALPKETKLEYDSRKSADFRGYAALLSENHDLENNGDLHEGFNIGPEGSNESGKNEMSGENVWPDAVAPEFKERVLSYYDAAVSFGKTLFPLFAIALDLPEDFFDDKTREAAAIMRILHYPPQTGPHDDRTFGTGAHTERHLKR</sequence>
<proteinExistence type="predicted"/>
<dbReference type="InterPro" id="IPR027443">
    <property type="entry name" value="IPNS-like_sf"/>
</dbReference>
<dbReference type="OrthoDB" id="288590at2759"/>
<keyword evidence="3" id="KW-0408">Iron</keyword>
<comment type="caution">
    <text evidence="6">The sequence shown here is derived from an EMBL/GenBank/DDBJ whole genome shotgun (WGS) entry which is preliminary data.</text>
</comment>
<dbReference type="PRINTS" id="PR00682">
    <property type="entry name" value="IPNSYNTHASE"/>
</dbReference>
<evidence type="ECO:0000256" key="2">
    <source>
        <dbReference type="ARBA" id="ARBA00023002"/>
    </source>
</evidence>
<evidence type="ECO:0000313" key="6">
    <source>
        <dbReference type="EMBL" id="THH06141.1"/>
    </source>
</evidence>
<evidence type="ECO:0000256" key="1">
    <source>
        <dbReference type="ARBA" id="ARBA00022723"/>
    </source>
</evidence>
<evidence type="ECO:0000313" key="7">
    <source>
        <dbReference type="Proteomes" id="UP000308199"/>
    </source>
</evidence>
<keyword evidence="7" id="KW-1185">Reference proteome</keyword>
<accession>A0A4S4L5H8</accession>
<feature type="region of interest" description="Disordered" evidence="4">
    <location>
        <begin position="208"/>
        <end position="229"/>
    </location>
</feature>
<dbReference type="Gene3D" id="2.60.120.330">
    <property type="entry name" value="B-lactam Antibiotic, Isopenicillin N Synthase, Chain"/>
    <property type="match status" value="1"/>
</dbReference>
<dbReference type="PANTHER" id="PTHR10209">
    <property type="entry name" value="OXIDOREDUCTASE, 2OG-FE II OXYGENASE FAMILY PROTEIN"/>
    <property type="match status" value="1"/>
</dbReference>
<gene>
    <name evidence="6" type="ORF">EW145_g4286</name>
</gene>
<dbReference type="AlphaFoldDB" id="A0A4S4L5H8"/>
<dbReference type="SUPFAM" id="SSF51197">
    <property type="entry name" value="Clavaminate synthase-like"/>
    <property type="match status" value="1"/>
</dbReference>
<protein>
    <recommendedName>
        <fullName evidence="5">Non-haem dioxygenase N-terminal domain-containing protein</fullName>
    </recommendedName>
</protein>
<evidence type="ECO:0000259" key="5">
    <source>
        <dbReference type="Pfam" id="PF14226"/>
    </source>
</evidence>
<dbReference type="InterPro" id="IPR026992">
    <property type="entry name" value="DIOX_N"/>
</dbReference>
<dbReference type="EMBL" id="SGPK01000213">
    <property type="protein sequence ID" value="THH06141.1"/>
    <property type="molecule type" value="Genomic_DNA"/>
</dbReference>
<evidence type="ECO:0000256" key="4">
    <source>
        <dbReference type="SAM" id="MobiDB-lite"/>
    </source>
</evidence>
<dbReference type="GO" id="GO:0046872">
    <property type="term" value="F:metal ion binding"/>
    <property type="evidence" value="ECO:0007669"/>
    <property type="project" value="UniProtKB-KW"/>
</dbReference>
<keyword evidence="1" id="KW-0479">Metal-binding</keyword>
<evidence type="ECO:0000256" key="3">
    <source>
        <dbReference type="ARBA" id="ARBA00023004"/>
    </source>
</evidence>